<organism evidence="1 2">
    <name type="scientific">Alloalcanivorax venustensis ISO4</name>
    <dbReference type="NCBI Taxonomy" id="1177184"/>
    <lineage>
        <taxon>Bacteria</taxon>
        <taxon>Pseudomonadati</taxon>
        <taxon>Pseudomonadota</taxon>
        <taxon>Gammaproteobacteria</taxon>
        <taxon>Oceanospirillales</taxon>
        <taxon>Alcanivoracaceae</taxon>
        <taxon>Alloalcanivorax</taxon>
    </lineage>
</organism>
<reference evidence="1 2" key="1">
    <citation type="submission" date="2012-09" db="EMBL/GenBank/DDBJ databases">
        <title>Genome Sequence of alkane-degrading Bacterium Alcanivorax venustensis ISO4.</title>
        <authorList>
            <person name="Lai Q."/>
            <person name="Shao Z."/>
        </authorList>
    </citation>
    <scope>NUCLEOTIDE SEQUENCE [LARGE SCALE GENOMIC DNA]</scope>
    <source>
        <strain evidence="1 2">ISO4</strain>
    </source>
</reference>
<name>A0ABS0AJN9_9GAMM</name>
<dbReference type="RefSeq" id="WP_194856708.1">
    <property type="nucleotide sequence ID" value="NZ_ARXR01000037.1"/>
</dbReference>
<proteinExistence type="predicted"/>
<gene>
    <name evidence="1" type="ORF">ISO4_02910</name>
</gene>
<dbReference type="Proteomes" id="UP000644441">
    <property type="component" value="Unassembled WGS sequence"/>
</dbReference>
<accession>A0ABS0AJN9</accession>
<comment type="caution">
    <text evidence="1">The sequence shown here is derived from an EMBL/GenBank/DDBJ whole genome shotgun (WGS) entry which is preliminary data.</text>
</comment>
<sequence length="144" mass="16095">MHLHIDDFSQDVARILLQLYMNFPRPQAVYVEDISGPDQLDEAGLHGKRHMACLGAMLWLAEEGYLRYQSTLYQEGIEQAVLSNRAFTLLTATGDPDPQADPDLPVSVQLERATLAEQFRTALAARDSTRISALVRHFLARATA</sequence>
<dbReference type="EMBL" id="ARXR01000037">
    <property type="protein sequence ID" value="MBF5054308.1"/>
    <property type="molecule type" value="Genomic_DNA"/>
</dbReference>
<evidence type="ECO:0000313" key="2">
    <source>
        <dbReference type="Proteomes" id="UP000644441"/>
    </source>
</evidence>
<keyword evidence="2" id="KW-1185">Reference proteome</keyword>
<protein>
    <submittedName>
        <fullName evidence="1">Uncharacterized protein</fullName>
    </submittedName>
</protein>
<dbReference type="GeneID" id="99766702"/>
<evidence type="ECO:0000313" key="1">
    <source>
        <dbReference type="EMBL" id="MBF5054308.1"/>
    </source>
</evidence>